<dbReference type="EMBL" id="JAXQNO010000003">
    <property type="protein sequence ID" value="KAK4800968.1"/>
    <property type="molecule type" value="Genomic_DNA"/>
</dbReference>
<dbReference type="Proteomes" id="UP001346149">
    <property type="component" value="Unassembled WGS sequence"/>
</dbReference>
<protein>
    <submittedName>
        <fullName evidence="2">Uncharacterized protein</fullName>
    </submittedName>
</protein>
<evidence type="ECO:0000313" key="3">
    <source>
        <dbReference type="Proteomes" id="UP001346149"/>
    </source>
</evidence>
<feature type="compositionally biased region" description="Polar residues" evidence="1">
    <location>
        <begin position="11"/>
        <end position="30"/>
    </location>
</feature>
<gene>
    <name evidence="2" type="ORF">SAY86_021455</name>
</gene>
<organism evidence="2 3">
    <name type="scientific">Trapa natans</name>
    <name type="common">Water chestnut</name>
    <dbReference type="NCBI Taxonomy" id="22666"/>
    <lineage>
        <taxon>Eukaryota</taxon>
        <taxon>Viridiplantae</taxon>
        <taxon>Streptophyta</taxon>
        <taxon>Embryophyta</taxon>
        <taxon>Tracheophyta</taxon>
        <taxon>Spermatophyta</taxon>
        <taxon>Magnoliopsida</taxon>
        <taxon>eudicotyledons</taxon>
        <taxon>Gunneridae</taxon>
        <taxon>Pentapetalae</taxon>
        <taxon>rosids</taxon>
        <taxon>malvids</taxon>
        <taxon>Myrtales</taxon>
        <taxon>Lythraceae</taxon>
        <taxon>Trapa</taxon>
    </lineage>
</organism>
<keyword evidence="3" id="KW-1185">Reference proteome</keyword>
<sequence length="54" mass="6003">MKRENEDRSLLLQSTLPDGSGQLTGRNQQMLERCHPGSGRKGKDSSPESNMKSE</sequence>
<evidence type="ECO:0000256" key="1">
    <source>
        <dbReference type="SAM" id="MobiDB-lite"/>
    </source>
</evidence>
<feature type="region of interest" description="Disordered" evidence="1">
    <location>
        <begin position="1"/>
        <end position="54"/>
    </location>
</feature>
<dbReference type="AlphaFoldDB" id="A0AAN7M246"/>
<comment type="caution">
    <text evidence="2">The sequence shown here is derived from an EMBL/GenBank/DDBJ whole genome shotgun (WGS) entry which is preliminary data.</text>
</comment>
<reference evidence="2 3" key="1">
    <citation type="journal article" date="2023" name="Hortic Res">
        <title>Pangenome of water caltrop reveals structural variations and asymmetric subgenome divergence after allopolyploidization.</title>
        <authorList>
            <person name="Zhang X."/>
            <person name="Chen Y."/>
            <person name="Wang L."/>
            <person name="Yuan Y."/>
            <person name="Fang M."/>
            <person name="Shi L."/>
            <person name="Lu R."/>
            <person name="Comes H.P."/>
            <person name="Ma Y."/>
            <person name="Chen Y."/>
            <person name="Huang G."/>
            <person name="Zhou Y."/>
            <person name="Zheng Z."/>
            <person name="Qiu Y."/>
        </authorList>
    </citation>
    <scope>NUCLEOTIDE SEQUENCE [LARGE SCALE GENOMIC DNA]</scope>
    <source>
        <strain evidence="2">F231</strain>
    </source>
</reference>
<proteinExistence type="predicted"/>
<accession>A0AAN7M246</accession>
<feature type="compositionally biased region" description="Basic and acidic residues" evidence="1">
    <location>
        <begin position="41"/>
        <end position="54"/>
    </location>
</feature>
<name>A0AAN7M246_TRANT</name>
<evidence type="ECO:0000313" key="2">
    <source>
        <dbReference type="EMBL" id="KAK4800968.1"/>
    </source>
</evidence>